<dbReference type="InterPro" id="IPR015424">
    <property type="entry name" value="PyrdxlP-dep_Trfase"/>
</dbReference>
<dbReference type="Pfam" id="PF00202">
    <property type="entry name" value="Aminotran_3"/>
    <property type="match status" value="1"/>
</dbReference>
<sequence length="449" mass="48227">MGSMGYDTNAFWARASEYLMNTGMPYWPSIVKKAKGTILHDVHGQRLLDFTSGQMSSLLGHGHPEIVEVVTKYAGELDHLMSLMVSEPVVDFAEALGKILPPPLKKSFLLSTGSESVEAAMKIAKCATGKFEIVAFSASYHGMTGGSSSATYAFGRKGGGPTMPGQLAFPAPNPYRSPFRKADGSYDWETEMNFGWSMIDKQSVGSLAAFVFEPILSAGGMYEPPQGYLKRLSLEVKKRGMLLIADEAQTGLARTGDMFAFQRDDIVPDILALSKTIGCGMAVSSVSTTEELERLALAGGFICVTTHYNDPLPAAIATKVLEILVRDDMVQYVRERGAQLRKGLEKMKAKYDCIGEVRGRGLFIGMEIVTDRGSMAPAGELAAAFSTKALELGLATQVVAMPGVLGVFRLAPPIVVSAEEIDEALSIMEEAFSSVLATDVTKRAIASLS</sequence>
<dbReference type="EMBL" id="JAVRRT010000014">
    <property type="protein sequence ID" value="KAK5166057.1"/>
    <property type="molecule type" value="Genomic_DNA"/>
</dbReference>
<dbReference type="GO" id="GO:0005739">
    <property type="term" value="C:mitochondrion"/>
    <property type="evidence" value="ECO:0007669"/>
    <property type="project" value="TreeGrafter"/>
</dbReference>
<dbReference type="SUPFAM" id="SSF53383">
    <property type="entry name" value="PLP-dependent transferases"/>
    <property type="match status" value="1"/>
</dbReference>
<dbReference type="AlphaFoldDB" id="A0AAV9P0K6"/>
<dbReference type="CDD" id="cd00610">
    <property type="entry name" value="OAT_like"/>
    <property type="match status" value="1"/>
</dbReference>
<accession>A0AAV9P0K6</accession>
<protein>
    <submittedName>
        <fullName evidence="4">Uncharacterized protein</fullName>
    </submittedName>
</protein>
<dbReference type="InterPro" id="IPR015422">
    <property type="entry name" value="PyrdxlP-dep_Trfase_small"/>
</dbReference>
<dbReference type="GeneID" id="89929651"/>
<gene>
    <name evidence="4" type="ORF">LTR77_008318</name>
</gene>
<dbReference type="GO" id="GO:0008483">
    <property type="term" value="F:transaminase activity"/>
    <property type="evidence" value="ECO:0007669"/>
    <property type="project" value="InterPro"/>
</dbReference>
<reference evidence="4 5" key="1">
    <citation type="submission" date="2023-08" db="EMBL/GenBank/DDBJ databases">
        <title>Black Yeasts Isolated from many extreme environments.</title>
        <authorList>
            <person name="Coleine C."/>
            <person name="Stajich J.E."/>
            <person name="Selbmann L."/>
        </authorList>
    </citation>
    <scope>NUCLEOTIDE SEQUENCE [LARGE SCALE GENOMIC DNA]</scope>
    <source>
        <strain evidence="4 5">CCFEE 5935</strain>
    </source>
</reference>
<dbReference type="InterPro" id="IPR015421">
    <property type="entry name" value="PyrdxlP-dep_Trfase_major"/>
</dbReference>
<comment type="similarity">
    <text evidence="1 3">Belongs to the class-III pyridoxal-phosphate-dependent aminotransferase family.</text>
</comment>
<evidence type="ECO:0000313" key="5">
    <source>
        <dbReference type="Proteomes" id="UP001337655"/>
    </source>
</evidence>
<evidence type="ECO:0000256" key="1">
    <source>
        <dbReference type="ARBA" id="ARBA00008954"/>
    </source>
</evidence>
<comment type="caution">
    <text evidence="4">The sequence shown here is derived from an EMBL/GenBank/DDBJ whole genome shotgun (WGS) entry which is preliminary data.</text>
</comment>
<dbReference type="PANTHER" id="PTHR45688">
    <property type="match status" value="1"/>
</dbReference>
<dbReference type="Proteomes" id="UP001337655">
    <property type="component" value="Unassembled WGS sequence"/>
</dbReference>
<dbReference type="InterPro" id="IPR005814">
    <property type="entry name" value="Aminotrans_3"/>
</dbReference>
<dbReference type="InterPro" id="IPR049704">
    <property type="entry name" value="Aminotrans_3_PPA_site"/>
</dbReference>
<dbReference type="RefSeq" id="XP_064656010.1">
    <property type="nucleotide sequence ID" value="XM_064805550.1"/>
</dbReference>
<dbReference type="PANTHER" id="PTHR45688:SF13">
    <property type="entry name" value="ALANINE--GLYOXYLATE AMINOTRANSFERASE 2-LIKE"/>
    <property type="match status" value="1"/>
</dbReference>
<dbReference type="PIRSF" id="PIRSF000521">
    <property type="entry name" value="Transaminase_4ab_Lys_Orn"/>
    <property type="match status" value="1"/>
</dbReference>
<keyword evidence="5" id="KW-1185">Reference proteome</keyword>
<evidence type="ECO:0000256" key="3">
    <source>
        <dbReference type="RuleBase" id="RU003560"/>
    </source>
</evidence>
<proteinExistence type="inferred from homology"/>
<evidence type="ECO:0000256" key="2">
    <source>
        <dbReference type="ARBA" id="ARBA00022898"/>
    </source>
</evidence>
<evidence type="ECO:0000313" key="4">
    <source>
        <dbReference type="EMBL" id="KAK5166057.1"/>
    </source>
</evidence>
<dbReference type="PROSITE" id="PS00600">
    <property type="entry name" value="AA_TRANSFER_CLASS_3"/>
    <property type="match status" value="1"/>
</dbReference>
<dbReference type="Gene3D" id="3.90.1150.10">
    <property type="entry name" value="Aspartate Aminotransferase, domain 1"/>
    <property type="match status" value="1"/>
</dbReference>
<organism evidence="4 5">
    <name type="scientific">Saxophila tyrrhenica</name>
    <dbReference type="NCBI Taxonomy" id="1690608"/>
    <lineage>
        <taxon>Eukaryota</taxon>
        <taxon>Fungi</taxon>
        <taxon>Dikarya</taxon>
        <taxon>Ascomycota</taxon>
        <taxon>Pezizomycotina</taxon>
        <taxon>Dothideomycetes</taxon>
        <taxon>Dothideomycetidae</taxon>
        <taxon>Mycosphaerellales</taxon>
        <taxon>Extremaceae</taxon>
        <taxon>Saxophila</taxon>
    </lineage>
</organism>
<keyword evidence="2 3" id="KW-0663">Pyridoxal phosphate</keyword>
<dbReference type="GO" id="GO:0030170">
    <property type="term" value="F:pyridoxal phosphate binding"/>
    <property type="evidence" value="ECO:0007669"/>
    <property type="project" value="InterPro"/>
</dbReference>
<dbReference type="Gene3D" id="3.40.640.10">
    <property type="entry name" value="Type I PLP-dependent aspartate aminotransferase-like (Major domain)"/>
    <property type="match status" value="1"/>
</dbReference>
<name>A0AAV9P0K6_9PEZI</name>